<dbReference type="PANTHER" id="PTHR33755:SF9">
    <property type="entry name" value="TOXIN PARE1"/>
    <property type="match status" value="1"/>
</dbReference>
<dbReference type="InterPro" id="IPR007712">
    <property type="entry name" value="RelE/ParE_toxin"/>
</dbReference>
<reference evidence="3 4" key="1">
    <citation type="submission" date="2020-08" db="EMBL/GenBank/DDBJ databases">
        <title>Genomic Encyclopedia of Type Strains, Phase IV (KMG-IV): sequencing the most valuable type-strain genomes for metagenomic binning, comparative biology and taxonomic classification.</title>
        <authorList>
            <person name="Goeker M."/>
        </authorList>
    </citation>
    <scope>NUCLEOTIDE SEQUENCE [LARGE SCALE GENOMIC DNA]</scope>
    <source>
        <strain evidence="3 4">DSM 17328</strain>
    </source>
</reference>
<evidence type="ECO:0000313" key="4">
    <source>
        <dbReference type="Proteomes" id="UP000566324"/>
    </source>
</evidence>
<dbReference type="RefSeq" id="WP_184063225.1">
    <property type="nucleotide sequence ID" value="NZ_JACHNZ010000001.1"/>
</dbReference>
<organism evidence="3 4">
    <name type="scientific">Sphingosinicella soli</name>
    <dbReference type="NCBI Taxonomy" id="333708"/>
    <lineage>
        <taxon>Bacteria</taxon>
        <taxon>Pseudomonadati</taxon>
        <taxon>Pseudomonadota</taxon>
        <taxon>Alphaproteobacteria</taxon>
        <taxon>Sphingomonadales</taxon>
        <taxon>Sphingosinicellaceae</taxon>
        <taxon>Sphingosinicella</taxon>
    </lineage>
</organism>
<dbReference type="Gene3D" id="3.30.2310.20">
    <property type="entry name" value="RelE-like"/>
    <property type="match status" value="1"/>
</dbReference>
<gene>
    <name evidence="3" type="ORF">GGQ98_000001</name>
</gene>
<dbReference type="Proteomes" id="UP000566324">
    <property type="component" value="Unassembled WGS sequence"/>
</dbReference>
<comment type="similarity">
    <text evidence="1">Belongs to the RelE toxin family.</text>
</comment>
<dbReference type="EMBL" id="JACHNZ010000001">
    <property type="protein sequence ID" value="MBB4630400.1"/>
    <property type="molecule type" value="Genomic_DNA"/>
</dbReference>
<evidence type="ECO:0000256" key="1">
    <source>
        <dbReference type="ARBA" id="ARBA00006226"/>
    </source>
</evidence>
<evidence type="ECO:0000256" key="2">
    <source>
        <dbReference type="ARBA" id="ARBA00022649"/>
    </source>
</evidence>
<keyword evidence="2" id="KW-1277">Toxin-antitoxin system</keyword>
<comment type="caution">
    <text evidence="3">The sequence shown here is derived from an EMBL/GenBank/DDBJ whole genome shotgun (WGS) entry which is preliminary data.</text>
</comment>
<name>A0A7W7AXV9_9SPHN</name>
<protein>
    <submittedName>
        <fullName evidence="3">Toxin ParE1/3/4</fullName>
    </submittedName>
</protein>
<dbReference type="AlphaFoldDB" id="A0A7W7AXV9"/>
<proteinExistence type="inferred from homology"/>
<dbReference type="InterPro" id="IPR035093">
    <property type="entry name" value="RelE/ParE_toxin_dom_sf"/>
</dbReference>
<accession>A0A7W7AXV9</accession>
<dbReference type="InterPro" id="IPR051803">
    <property type="entry name" value="TA_system_RelE-like_toxin"/>
</dbReference>
<sequence>MADIVLSPLAAYDLEQILDWSVDQFGDSVAFAYMTDIEAAIALLGEYPEAGEVISSIRPPVRAYPCRRHRIIYDLHADEVLIVRVLHASQSVKLALN</sequence>
<dbReference type="Pfam" id="PF05016">
    <property type="entry name" value="ParE_toxin"/>
    <property type="match status" value="1"/>
</dbReference>
<dbReference type="PANTHER" id="PTHR33755">
    <property type="entry name" value="TOXIN PARE1-RELATED"/>
    <property type="match status" value="1"/>
</dbReference>
<evidence type="ECO:0000313" key="3">
    <source>
        <dbReference type="EMBL" id="MBB4630400.1"/>
    </source>
</evidence>
<keyword evidence="4" id="KW-1185">Reference proteome</keyword>